<name>A0ABT9II67_9ACTN</name>
<evidence type="ECO:0000256" key="1">
    <source>
        <dbReference type="SAM" id="MobiDB-lite"/>
    </source>
</evidence>
<feature type="chain" id="PRO_5045330276" description="DUF5666 domain-containing protein" evidence="2">
    <location>
        <begin position="27"/>
        <end position="220"/>
    </location>
</feature>
<evidence type="ECO:0000313" key="4">
    <source>
        <dbReference type="Proteomes" id="UP001233673"/>
    </source>
</evidence>
<gene>
    <name evidence="3" type="ORF">QOZ88_21725</name>
</gene>
<accession>A0ABT9II67</accession>
<dbReference type="Proteomes" id="UP001233673">
    <property type="component" value="Unassembled WGS sequence"/>
</dbReference>
<organism evidence="3 4">
    <name type="scientific">Blastococcus carthaginiensis</name>
    <dbReference type="NCBI Taxonomy" id="3050034"/>
    <lineage>
        <taxon>Bacteria</taxon>
        <taxon>Bacillati</taxon>
        <taxon>Actinomycetota</taxon>
        <taxon>Actinomycetes</taxon>
        <taxon>Geodermatophilales</taxon>
        <taxon>Geodermatophilaceae</taxon>
        <taxon>Blastococcus</taxon>
    </lineage>
</organism>
<feature type="signal peptide" evidence="2">
    <location>
        <begin position="1"/>
        <end position="26"/>
    </location>
</feature>
<evidence type="ECO:0008006" key="5">
    <source>
        <dbReference type="Google" id="ProtNLM"/>
    </source>
</evidence>
<comment type="caution">
    <text evidence="3">The sequence shown here is derived from an EMBL/GenBank/DDBJ whole genome shotgun (WGS) entry which is preliminary data.</text>
</comment>
<evidence type="ECO:0000313" key="3">
    <source>
        <dbReference type="EMBL" id="MDP5185261.1"/>
    </source>
</evidence>
<evidence type="ECO:0000256" key="2">
    <source>
        <dbReference type="SAM" id="SignalP"/>
    </source>
</evidence>
<dbReference type="CDD" id="cd14724">
    <property type="entry name" value="ZIP_Gal4-like_1"/>
    <property type="match status" value="1"/>
</dbReference>
<dbReference type="EMBL" id="JASNFN010000041">
    <property type="protein sequence ID" value="MDP5185261.1"/>
    <property type="molecule type" value="Genomic_DNA"/>
</dbReference>
<feature type="compositionally biased region" description="Low complexity" evidence="1">
    <location>
        <begin position="92"/>
        <end position="104"/>
    </location>
</feature>
<dbReference type="RefSeq" id="WP_306001778.1">
    <property type="nucleotide sequence ID" value="NZ_JASNFN010000041.1"/>
</dbReference>
<feature type="region of interest" description="Disordered" evidence="1">
    <location>
        <begin position="67"/>
        <end position="114"/>
    </location>
</feature>
<protein>
    <recommendedName>
        <fullName evidence="5">DUF5666 domain-containing protein</fullName>
    </recommendedName>
</protein>
<reference evidence="4" key="1">
    <citation type="submission" date="2023-05" db="EMBL/GenBank/DDBJ databases">
        <title>Draft genome of Pseudofrankia sp. BMG5.37.</title>
        <authorList>
            <person name="Gtari M."/>
            <person name="Ghodhbane F."/>
            <person name="Sbissi I."/>
        </authorList>
    </citation>
    <scope>NUCLEOTIDE SEQUENCE [LARGE SCALE GENOMIC DNA]</scope>
    <source>
        <strain evidence="4">BMG 814</strain>
    </source>
</reference>
<sequence length="220" mass="21844">MRAQRRTRAGSGVVTTGARASGVAVAAALAVGGLAACGDGATGATAQEVQGLADELDALRDRVAELEERPVPSAAPATPTEGPSGTGDGASPPDDGPQQPFDDPAGLFEDPGPLIGQDVTVTAEVVGLVSVSDVGAAFRLGDGNGTTVGVITVTPPGELEVGDVLRVTGSVERVERESFEADFGISAGVLAEDPEALFAALAGDVAVAAREIEVVQQSSD</sequence>
<proteinExistence type="predicted"/>
<keyword evidence="2" id="KW-0732">Signal</keyword>
<keyword evidence="4" id="KW-1185">Reference proteome</keyword>